<dbReference type="SMART" id="SM00283">
    <property type="entry name" value="MA"/>
    <property type="match status" value="1"/>
</dbReference>
<dbReference type="GO" id="GO:0016020">
    <property type="term" value="C:membrane"/>
    <property type="evidence" value="ECO:0007669"/>
    <property type="project" value="InterPro"/>
</dbReference>
<proteinExistence type="predicted"/>
<keyword evidence="3" id="KW-1133">Transmembrane helix</keyword>
<feature type="transmembrane region" description="Helical" evidence="3">
    <location>
        <begin position="135"/>
        <end position="153"/>
    </location>
</feature>
<protein>
    <submittedName>
        <fullName evidence="5">Chemotaxis protein</fullName>
    </submittedName>
</protein>
<keyword evidence="1 2" id="KW-0807">Transducer</keyword>
<name>A0A512DWN7_9PROT</name>
<evidence type="ECO:0000256" key="3">
    <source>
        <dbReference type="SAM" id="Phobius"/>
    </source>
</evidence>
<dbReference type="SUPFAM" id="SSF58104">
    <property type="entry name" value="Methyl-accepting chemotaxis protein (MCP) signaling domain"/>
    <property type="match status" value="1"/>
</dbReference>
<sequence>MSLFSIVLLWLHVPLAVLVSVVVPGGDLMASLALTVVAASSASLAVWRDPTSLAARTMVAIAFVMVVSALVFELRGSPWQVDVHMYYFAALAMLTGFACPVTILFGAGATALHHLILNFALPAAVFPGGADFTRVLLHAAIVILETGVLLWMVTQLGTALMRSEKALDDVTLAQTETARLAREREEERQAAALSRQNDMLTLAAAFEEGIGRISASLRTVSTQVLRQADDLATTADATRADAGVSASSAEEVANGVQNVATASDELTASAGEIGRQLSQAARMTADANDQARAVAGSVDALARGAEQVGHVVQLIQAIASQTNLLALNATIEAARAGEAGKGFAVVASEVKSLAGQTEKATEEISSRIADIQSATHEAVAAISRITGAVTSIDEVTSTIASAVEQQSAATREIAQTAQQVACAVAATAQGIQGVGRAADRTGDGAEQVRTFSAALMTEVEGLDGQVRRFVAHLRA</sequence>
<feature type="transmembrane region" description="Helical" evidence="3">
    <location>
        <begin position="84"/>
        <end position="105"/>
    </location>
</feature>
<dbReference type="AlphaFoldDB" id="A0A512DWN7"/>
<dbReference type="PANTHER" id="PTHR32089:SF112">
    <property type="entry name" value="LYSOZYME-LIKE PROTEIN-RELATED"/>
    <property type="match status" value="1"/>
</dbReference>
<evidence type="ECO:0000313" key="6">
    <source>
        <dbReference type="Proteomes" id="UP000321523"/>
    </source>
</evidence>
<keyword evidence="3" id="KW-0812">Transmembrane</keyword>
<keyword evidence="3" id="KW-0472">Membrane</keyword>
<dbReference type="PROSITE" id="PS50111">
    <property type="entry name" value="CHEMOTAXIS_TRANSDUC_2"/>
    <property type="match status" value="1"/>
</dbReference>
<dbReference type="PANTHER" id="PTHR32089">
    <property type="entry name" value="METHYL-ACCEPTING CHEMOTAXIS PROTEIN MCPB"/>
    <property type="match status" value="1"/>
</dbReference>
<comment type="caution">
    <text evidence="5">The sequence shown here is derived from an EMBL/GenBank/DDBJ whole genome shotgun (WGS) entry which is preliminary data.</text>
</comment>
<dbReference type="EMBL" id="BJYZ01000024">
    <property type="protein sequence ID" value="GEO40879.1"/>
    <property type="molecule type" value="Genomic_DNA"/>
</dbReference>
<accession>A0A512DWN7</accession>
<evidence type="ECO:0000259" key="4">
    <source>
        <dbReference type="PROSITE" id="PS50111"/>
    </source>
</evidence>
<reference evidence="5 6" key="1">
    <citation type="submission" date="2019-07" db="EMBL/GenBank/DDBJ databases">
        <title>Whole genome shotgun sequence of Skermanella aerolata NBRC 106429.</title>
        <authorList>
            <person name="Hosoyama A."/>
            <person name="Uohara A."/>
            <person name="Ohji S."/>
            <person name="Ichikawa N."/>
        </authorList>
    </citation>
    <scope>NUCLEOTIDE SEQUENCE [LARGE SCALE GENOMIC DNA]</scope>
    <source>
        <strain evidence="5 6">NBRC 106429</strain>
    </source>
</reference>
<feature type="transmembrane region" description="Helical" evidence="3">
    <location>
        <begin position="28"/>
        <end position="46"/>
    </location>
</feature>
<evidence type="ECO:0000313" key="5">
    <source>
        <dbReference type="EMBL" id="GEO40879.1"/>
    </source>
</evidence>
<dbReference type="GO" id="GO:0007165">
    <property type="term" value="P:signal transduction"/>
    <property type="evidence" value="ECO:0007669"/>
    <property type="project" value="UniProtKB-KW"/>
</dbReference>
<gene>
    <name evidence="5" type="ORF">SAE02_50270</name>
</gene>
<feature type="transmembrane region" description="Helical" evidence="3">
    <location>
        <begin position="53"/>
        <end position="72"/>
    </location>
</feature>
<organism evidence="5 6">
    <name type="scientific">Skermanella aerolata</name>
    <dbReference type="NCBI Taxonomy" id="393310"/>
    <lineage>
        <taxon>Bacteria</taxon>
        <taxon>Pseudomonadati</taxon>
        <taxon>Pseudomonadota</taxon>
        <taxon>Alphaproteobacteria</taxon>
        <taxon>Rhodospirillales</taxon>
        <taxon>Azospirillaceae</taxon>
        <taxon>Skermanella</taxon>
    </lineage>
</organism>
<dbReference type="Pfam" id="PF00015">
    <property type="entry name" value="MCPsignal"/>
    <property type="match status" value="1"/>
</dbReference>
<feature type="domain" description="Methyl-accepting transducer" evidence="4">
    <location>
        <begin position="220"/>
        <end position="442"/>
    </location>
</feature>
<dbReference type="Proteomes" id="UP000321523">
    <property type="component" value="Unassembled WGS sequence"/>
</dbReference>
<dbReference type="InterPro" id="IPR004089">
    <property type="entry name" value="MCPsignal_dom"/>
</dbReference>
<dbReference type="Gene3D" id="1.10.287.950">
    <property type="entry name" value="Methyl-accepting chemotaxis protein"/>
    <property type="match status" value="1"/>
</dbReference>
<evidence type="ECO:0000256" key="1">
    <source>
        <dbReference type="ARBA" id="ARBA00023224"/>
    </source>
</evidence>
<keyword evidence="6" id="KW-1185">Reference proteome</keyword>
<evidence type="ECO:0000256" key="2">
    <source>
        <dbReference type="PROSITE-ProRule" id="PRU00284"/>
    </source>
</evidence>